<keyword evidence="2" id="KW-0472">Membrane</keyword>
<name>A0ABT5VXU7_9BACT</name>
<evidence type="ECO:0000256" key="1">
    <source>
        <dbReference type="SAM" id="MobiDB-lite"/>
    </source>
</evidence>
<accession>A0ABT5VXU7</accession>
<comment type="caution">
    <text evidence="4">The sequence shown here is derived from an EMBL/GenBank/DDBJ whole genome shotgun (WGS) entry which is preliminary data.</text>
</comment>
<keyword evidence="2" id="KW-0812">Transmembrane</keyword>
<dbReference type="Proteomes" id="UP001528920">
    <property type="component" value="Unassembled WGS sequence"/>
</dbReference>
<dbReference type="EMBL" id="JAKJSC010000009">
    <property type="protein sequence ID" value="MDE5420233.1"/>
    <property type="molecule type" value="Genomic_DNA"/>
</dbReference>
<keyword evidence="5" id="KW-1185">Reference proteome</keyword>
<organism evidence="4 5">
    <name type="scientific">Paralabilibaculum antarcticum</name>
    <dbReference type="NCBI Taxonomy" id="2912572"/>
    <lineage>
        <taxon>Bacteria</taxon>
        <taxon>Pseudomonadati</taxon>
        <taxon>Bacteroidota</taxon>
        <taxon>Bacteroidia</taxon>
        <taxon>Marinilabiliales</taxon>
        <taxon>Marinifilaceae</taxon>
        <taxon>Paralabilibaculum</taxon>
    </lineage>
</organism>
<feature type="domain" description="Outer membrane protein beta-barrel" evidence="3">
    <location>
        <begin position="254"/>
        <end position="468"/>
    </location>
</feature>
<evidence type="ECO:0000313" key="4">
    <source>
        <dbReference type="EMBL" id="MDE5420233.1"/>
    </source>
</evidence>
<keyword evidence="2" id="KW-1133">Transmembrane helix</keyword>
<protein>
    <submittedName>
        <fullName evidence="4">Outer membrane beta-barrel protein</fullName>
    </submittedName>
</protein>
<dbReference type="RefSeq" id="WP_275111565.1">
    <property type="nucleotide sequence ID" value="NZ_JAKJSC010000009.1"/>
</dbReference>
<feature type="transmembrane region" description="Helical" evidence="2">
    <location>
        <begin position="44"/>
        <end position="67"/>
    </location>
</feature>
<gene>
    <name evidence="4" type="ORF">L3049_19755</name>
</gene>
<feature type="region of interest" description="Disordered" evidence="1">
    <location>
        <begin position="86"/>
        <end position="127"/>
    </location>
</feature>
<proteinExistence type="predicted"/>
<dbReference type="Pfam" id="PF13568">
    <property type="entry name" value="OMP_b-brl_2"/>
    <property type="match status" value="1"/>
</dbReference>
<feature type="compositionally biased region" description="Polar residues" evidence="1">
    <location>
        <begin position="86"/>
        <end position="105"/>
    </location>
</feature>
<reference evidence="4 5" key="1">
    <citation type="submission" date="2022-01" db="EMBL/GenBank/DDBJ databases">
        <title>Labilibaculum sp. nov, a marine bacterium isolated from Antarctica.</title>
        <authorList>
            <person name="Dai W."/>
        </authorList>
    </citation>
    <scope>NUCLEOTIDE SEQUENCE [LARGE SCALE GENOMIC DNA]</scope>
    <source>
        <strain evidence="4 5">DW002</strain>
    </source>
</reference>
<evidence type="ECO:0000313" key="5">
    <source>
        <dbReference type="Proteomes" id="UP001528920"/>
    </source>
</evidence>
<dbReference type="InterPro" id="IPR025665">
    <property type="entry name" value="Beta-barrel_OMP_2"/>
</dbReference>
<evidence type="ECO:0000259" key="3">
    <source>
        <dbReference type="Pfam" id="PF13568"/>
    </source>
</evidence>
<evidence type="ECO:0000256" key="2">
    <source>
        <dbReference type="SAM" id="Phobius"/>
    </source>
</evidence>
<sequence length="490" mass="54255">MLNDNKHIDGLFADGLKNLSVPPNPKVWEGVSGQMLAAKKRRLFAIYIWTGLAASILLLLAIGNRYLTDQPNYNMQLETLTENTISNEGKSEANTNNKQVDQLNGASVEKESNISNKNNVERLADESRKEELAARNIEAELRENKNDVHLSANAESRNQGKFISSNTNSFEALIASKKENKNPSFLDREFVKLLANSEESFVLANTDFDLPTQLLPNTSQFQQEPSLSLLADEIQIQKNLLAIEQLKQKEIKENRWSVIGQVSSSFSSYSGDSKGSNTEKGIWSVGGGAKVNYAMNEKIAFQTGIVYNRFGQDMSSGGGGGLLYADAPLSGEENMERVAVYPAQTSAGAIKLSAGNAKDAAMNEYTSSYVSSDYLIQTFKSIEIPFLMRYNLVQKRVGMFVSGGLSANLIVGNGVYDQSEGNRKIGEIDGIRTTNFSSQFSFGLEYRLSPKLQIGLEPSMKYYLNSINKSNQYQYKPYSIGIFTGIRYDF</sequence>